<dbReference type="InterPro" id="IPR032416">
    <property type="entry name" value="Peptidase_M24_C"/>
</dbReference>
<dbReference type="InterPro" id="IPR000994">
    <property type="entry name" value="Pept_M24"/>
</dbReference>
<dbReference type="FunFam" id="3.90.230.10:FF:000009">
    <property type="entry name" value="xaa-Pro aminopeptidase 2"/>
    <property type="match status" value="1"/>
</dbReference>
<keyword evidence="8" id="KW-1185">Reference proteome</keyword>
<gene>
    <name evidence="7" type="ORF">GSF08_03970</name>
</gene>
<dbReference type="GO" id="GO:0005737">
    <property type="term" value="C:cytoplasm"/>
    <property type="evidence" value="ECO:0007669"/>
    <property type="project" value="UniProtKB-ARBA"/>
</dbReference>
<proteinExistence type="inferred from homology"/>
<keyword evidence="2" id="KW-0479">Metal-binding</keyword>
<feature type="domain" description="Peptidase M24" evidence="4">
    <location>
        <begin position="310"/>
        <end position="522"/>
    </location>
</feature>
<dbReference type="GO" id="GO:0046872">
    <property type="term" value="F:metal ion binding"/>
    <property type="evidence" value="ECO:0007669"/>
    <property type="project" value="UniProtKB-KW"/>
</dbReference>
<evidence type="ECO:0000259" key="4">
    <source>
        <dbReference type="Pfam" id="PF00557"/>
    </source>
</evidence>
<sequence>MIQERLVKFRSLMKEKGIHAYMVPTSDFHETEYVGDHFKARTYMSGFTGSSGTLIIALEDAALWTDGRYFIQAAAQLEGSGITLMKMGEPDTPTMVQYLLNQIPDNGVLGFDGRVMNSRLGNQLKETLGKHGITIHADEDLVDMIWNDRPGLPDGPAFLLDSAYTGKAASEKLADVRKIMNDRGCDAHIITSLDDIAWLFNLRGSDIECYPVVLAYALITADSAKLYLDGNKLNADIRSQFADMGVKICDYSAIYEDVKSVSGKIMLDGASVNYAIYQNLNPDQILDCANPTQLMKAVKNETELNNTIDAHIKDGVAFTKFMYWLKTNINHMEISEISASDYLEACRRQQEGFLDLSFNTISAYKEHAAMMHYSANEESNAMLKPEGMLLVDSGGQYFQGTTDITRTMALGPLSNELKTHFTAVLRSMINLAKARFLYGCRGVNLDILARGPIWDLNIDYRCGTGHGVGHVLNVHESPNGFRWKIVPERNDSCVLEEGMITTDEPGIYVEGSHGIRIENELITRKGEANEYGQFMYFQTITVAPIDLDAIDAGQLNADEKKWLNDYHKHVYDTLAPYLDEDIQAWLKEYTRAI</sequence>
<protein>
    <submittedName>
        <fullName evidence="7">M24 family metallopeptidase</fullName>
    </submittedName>
</protein>
<dbReference type="SUPFAM" id="SSF55920">
    <property type="entry name" value="Creatinase/aminopeptidase"/>
    <property type="match status" value="1"/>
</dbReference>
<dbReference type="EMBL" id="WUUQ01000001">
    <property type="protein sequence ID" value="MXQ73092.1"/>
    <property type="molecule type" value="Genomic_DNA"/>
</dbReference>
<dbReference type="PANTHER" id="PTHR43763">
    <property type="entry name" value="XAA-PRO AMINOPEPTIDASE 1"/>
    <property type="match status" value="1"/>
</dbReference>
<dbReference type="PANTHER" id="PTHR43763:SF6">
    <property type="entry name" value="XAA-PRO AMINOPEPTIDASE 1"/>
    <property type="match status" value="1"/>
</dbReference>
<organism evidence="7 8">
    <name type="scientific">Copranaerobaculum intestinale</name>
    <dbReference type="NCBI Taxonomy" id="2692629"/>
    <lineage>
        <taxon>Bacteria</taxon>
        <taxon>Bacillati</taxon>
        <taxon>Bacillota</taxon>
        <taxon>Erysipelotrichia</taxon>
        <taxon>Erysipelotrichales</taxon>
        <taxon>Erysipelotrichaceae</taxon>
        <taxon>Copranaerobaculum</taxon>
    </lineage>
</organism>
<dbReference type="FunFam" id="3.40.350.10:FF:000003">
    <property type="entry name" value="Xaa-pro aminopeptidase P"/>
    <property type="match status" value="1"/>
</dbReference>
<dbReference type="Pfam" id="PF01321">
    <property type="entry name" value="Creatinase_N"/>
    <property type="match status" value="1"/>
</dbReference>
<reference evidence="7 8" key="2">
    <citation type="submission" date="2020-01" db="EMBL/GenBank/DDBJ databases">
        <title>Clostridiaceae sp. nov. isolated from the gut of human by culturomics.</title>
        <authorList>
            <person name="Chang Y."/>
        </authorList>
    </citation>
    <scope>NUCLEOTIDE SEQUENCE [LARGE SCALE GENOMIC DNA]</scope>
    <source>
        <strain evidence="7 8">DONG20-135</strain>
    </source>
</reference>
<dbReference type="RefSeq" id="WP_160624514.1">
    <property type="nucleotide sequence ID" value="NZ_WUUQ01000001.1"/>
</dbReference>
<evidence type="ECO:0000313" key="7">
    <source>
        <dbReference type="EMBL" id="MXQ73092.1"/>
    </source>
</evidence>
<dbReference type="Pfam" id="PF00557">
    <property type="entry name" value="Peptidase_M24"/>
    <property type="match status" value="1"/>
</dbReference>
<dbReference type="InterPro" id="IPR000587">
    <property type="entry name" value="Creatinase_N"/>
</dbReference>
<dbReference type="CDD" id="cd01085">
    <property type="entry name" value="APP"/>
    <property type="match status" value="1"/>
</dbReference>
<evidence type="ECO:0000259" key="5">
    <source>
        <dbReference type="Pfam" id="PF01321"/>
    </source>
</evidence>
<dbReference type="Proteomes" id="UP000434036">
    <property type="component" value="Unassembled WGS sequence"/>
</dbReference>
<dbReference type="GO" id="GO:0070006">
    <property type="term" value="F:metalloaminopeptidase activity"/>
    <property type="evidence" value="ECO:0007669"/>
    <property type="project" value="InterPro"/>
</dbReference>
<evidence type="ECO:0000256" key="3">
    <source>
        <dbReference type="ARBA" id="ARBA00022801"/>
    </source>
</evidence>
<name>A0A6N8U4U1_9FIRM</name>
<feature type="domain" description="Creatinase N-terminal" evidence="5">
    <location>
        <begin position="5"/>
        <end position="130"/>
    </location>
</feature>
<comment type="caution">
    <text evidence="7">The sequence shown here is derived from an EMBL/GenBank/DDBJ whole genome shotgun (WGS) entry which is preliminary data.</text>
</comment>
<evidence type="ECO:0000259" key="6">
    <source>
        <dbReference type="Pfam" id="PF16188"/>
    </source>
</evidence>
<dbReference type="InterPro" id="IPR050422">
    <property type="entry name" value="X-Pro_aminopeptidase_P"/>
</dbReference>
<evidence type="ECO:0000256" key="2">
    <source>
        <dbReference type="ARBA" id="ARBA00022723"/>
    </source>
</evidence>
<evidence type="ECO:0000313" key="8">
    <source>
        <dbReference type="Proteomes" id="UP000434036"/>
    </source>
</evidence>
<dbReference type="InterPro" id="IPR036005">
    <property type="entry name" value="Creatinase/aminopeptidase-like"/>
</dbReference>
<dbReference type="Gene3D" id="3.40.350.10">
    <property type="entry name" value="Creatinase/prolidase N-terminal domain"/>
    <property type="match status" value="2"/>
</dbReference>
<dbReference type="Pfam" id="PF16189">
    <property type="entry name" value="Creatinase_N_2"/>
    <property type="match status" value="1"/>
</dbReference>
<dbReference type="AlphaFoldDB" id="A0A6N8U4U1"/>
<feature type="domain" description="Peptidase M24 C-terminal" evidence="6">
    <location>
        <begin position="533"/>
        <end position="593"/>
    </location>
</feature>
<comment type="similarity">
    <text evidence="1">Belongs to the peptidase M24B family.</text>
</comment>
<dbReference type="Gene3D" id="3.90.230.10">
    <property type="entry name" value="Creatinase/methionine aminopeptidase superfamily"/>
    <property type="match status" value="1"/>
</dbReference>
<reference evidence="7 8" key="1">
    <citation type="submission" date="2019-12" db="EMBL/GenBank/DDBJ databases">
        <authorList>
            <person name="Yang R."/>
        </authorList>
    </citation>
    <scope>NUCLEOTIDE SEQUENCE [LARGE SCALE GENOMIC DNA]</scope>
    <source>
        <strain evidence="7 8">DONG20-135</strain>
    </source>
</reference>
<dbReference type="InterPro" id="IPR029149">
    <property type="entry name" value="Creatin/AminoP/Spt16_N"/>
</dbReference>
<dbReference type="InterPro" id="IPR033740">
    <property type="entry name" value="Pept_M24B"/>
</dbReference>
<accession>A0A6N8U4U1</accession>
<evidence type="ECO:0000256" key="1">
    <source>
        <dbReference type="ARBA" id="ARBA00008766"/>
    </source>
</evidence>
<keyword evidence="3" id="KW-0378">Hydrolase</keyword>
<dbReference type="Pfam" id="PF16188">
    <property type="entry name" value="Peptidase_M24_C"/>
    <property type="match status" value="1"/>
</dbReference>
<dbReference type="SUPFAM" id="SSF53092">
    <property type="entry name" value="Creatinase/prolidase N-terminal domain"/>
    <property type="match status" value="2"/>
</dbReference>